<proteinExistence type="inferred from homology"/>
<keyword evidence="4" id="KW-0143">Chaperone</keyword>
<dbReference type="InterPro" id="IPR027409">
    <property type="entry name" value="GroEL-like_apical_dom_sf"/>
</dbReference>
<dbReference type="Proteomes" id="UP000054559">
    <property type="component" value="Unassembled WGS sequence"/>
</dbReference>
<evidence type="ECO:0000256" key="3">
    <source>
        <dbReference type="ARBA" id="ARBA00022840"/>
    </source>
</evidence>
<dbReference type="FunFam" id="3.30.260.10:FF:000017">
    <property type="entry name" value="T-complex protein 1 subunit zeta"/>
    <property type="match status" value="1"/>
</dbReference>
<dbReference type="Pfam" id="PF00118">
    <property type="entry name" value="Cpn60_TCP1"/>
    <property type="match status" value="1"/>
</dbReference>
<evidence type="ECO:0000313" key="5">
    <source>
        <dbReference type="EMBL" id="KMU79063.1"/>
    </source>
</evidence>
<sequence>MKKQVCGNDPKKGFVVSTKKNGIFALRRAKRRNMERLQLVCGGTAQNSVDDLTPDVLGWAGLVYEHQLGEEKYTFVEEVKDPKSVTLLIKGPNQHTIAQVTDAVRDGLRSVYNTIVDKCVVPGAGAFQVACAAHLSSESFKKTLKGKTKWGVAAFADALLIIPKTLAANSGHDIQEALAALQDEVSEGNVAGLDLATGGPMDPVQEGVFDSYRVLRNCVASSAGIASNLLLCDELLKARQMGRQGGPAGMDE</sequence>
<dbReference type="PANTHER" id="PTHR11353">
    <property type="entry name" value="CHAPERONIN"/>
    <property type="match status" value="1"/>
</dbReference>
<dbReference type="STRING" id="454286.A0A0J8R5T0"/>
<dbReference type="InterPro" id="IPR017998">
    <property type="entry name" value="Chaperone_TCP-1"/>
</dbReference>
<reference evidence="6" key="1">
    <citation type="journal article" date="2010" name="Genome Res.">
        <title>Population genomic sequencing of Coccidioides fungi reveals recent hybridization and transposon control.</title>
        <authorList>
            <person name="Neafsey D.E."/>
            <person name="Barker B.M."/>
            <person name="Sharpton T.J."/>
            <person name="Stajich J.E."/>
            <person name="Park D.J."/>
            <person name="Whiston E."/>
            <person name="Hung C.-Y."/>
            <person name="McMahan C."/>
            <person name="White J."/>
            <person name="Sykes S."/>
            <person name="Heiman D."/>
            <person name="Young S."/>
            <person name="Zeng Q."/>
            <person name="Abouelleil A."/>
            <person name="Aftuck L."/>
            <person name="Bessette D."/>
            <person name="Brown A."/>
            <person name="FitzGerald M."/>
            <person name="Lui A."/>
            <person name="Macdonald J.P."/>
            <person name="Priest M."/>
            <person name="Orbach M.J."/>
            <person name="Galgiani J.N."/>
            <person name="Kirkland T.N."/>
            <person name="Cole G.T."/>
            <person name="Birren B.W."/>
            <person name="Henn M.R."/>
            <person name="Taylor J.W."/>
            <person name="Rounsley S.D."/>
        </authorList>
    </citation>
    <scope>NUCLEOTIDE SEQUENCE [LARGE SCALE GENOMIC DNA]</scope>
    <source>
        <strain evidence="6">RMSCC 3703</strain>
    </source>
</reference>
<dbReference type="SUPFAM" id="SSF54849">
    <property type="entry name" value="GroEL-intermediate domain like"/>
    <property type="match status" value="1"/>
</dbReference>
<evidence type="ECO:0000313" key="6">
    <source>
        <dbReference type="Proteomes" id="UP000054559"/>
    </source>
</evidence>
<dbReference type="SUPFAM" id="SSF52029">
    <property type="entry name" value="GroEL apical domain-like"/>
    <property type="match status" value="1"/>
</dbReference>
<dbReference type="EMBL" id="DS268170">
    <property type="protein sequence ID" value="KMU79063.1"/>
    <property type="molecule type" value="Genomic_DNA"/>
</dbReference>
<dbReference type="GO" id="GO:0140662">
    <property type="term" value="F:ATP-dependent protein folding chaperone"/>
    <property type="evidence" value="ECO:0007669"/>
    <property type="project" value="InterPro"/>
</dbReference>
<dbReference type="Gene3D" id="3.30.260.10">
    <property type="entry name" value="TCP-1-like chaperonin intermediate domain"/>
    <property type="match status" value="1"/>
</dbReference>
<keyword evidence="2" id="KW-0547">Nucleotide-binding</keyword>
<dbReference type="AlphaFoldDB" id="A0A0J8R5T0"/>
<comment type="similarity">
    <text evidence="1">Belongs to the TCP-1 chaperonin family.</text>
</comment>
<dbReference type="Gene3D" id="1.10.560.10">
    <property type="entry name" value="GroEL-like equatorial domain"/>
    <property type="match status" value="1"/>
</dbReference>
<dbReference type="GO" id="GO:0005524">
    <property type="term" value="F:ATP binding"/>
    <property type="evidence" value="ECO:0007669"/>
    <property type="project" value="UniProtKB-KW"/>
</dbReference>
<dbReference type="InterPro" id="IPR027410">
    <property type="entry name" value="TCP-1-like_intermed_sf"/>
</dbReference>
<dbReference type="SUPFAM" id="SSF48592">
    <property type="entry name" value="GroEL equatorial domain-like"/>
    <property type="match status" value="1"/>
</dbReference>
<dbReference type="InterPro" id="IPR027413">
    <property type="entry name" value="GROEL-like_equatorial_sf"/>
</dbReference>
<accession>A0A0J8R5T0</accession>
<organism evidence="5 6">
    <name type="scientific">Coccidioides immitis RMSCC 3703</name>
    <dbReference type="NCBI Taxonomy" id="454286"/>
    <lineage>
        <taxon>Eukaryota</taxon>
        <taxon>Fungi</taxon>
        <taxon>Dikarya</taxon>
        <taxon>Ascomycota</taxon>
        <taxon>Pezizomycotina</taxon>
        <taxon>Eurotiomycetes</taxon>
        <taxon>Eurotiomycetidae</taxon>
        <taxon>Onygenales</taxon>
        <taxon>Onygenaceae</taxon>
        <taxon>Coccidioides</taxon>
    </lineage>
</organism>
<name>A0A0J8R5T0_COCIT</name>
<dbReference type="Gene3D" id="3.50.7.10">
    <property type="entry name" value="GroEL"/>
    <property type="match status" value="1"/>
</dbReference>
<protein>
    <submittedName>
        <fullName evidence="5">T-complex protein 1 subunit zeta</fullName>
    </submittedName>
</protein>
<dbReference type="FunFam" id="3.50.7.10:FF:000048">
    <property type="match status" value="1"/>
</dbReference>
<dbReference type="InterPro" id="IPR002423">
    <property type="entry name" value="Cpn60/GroEL/TCP-1"/>
</dbReference>
<gene>
    <name evidence="5" type="ORF">CISG_07229</name>
</gene>
<evidence type="ECO:0000256" key="4">
    <source>
        <dbReference type="ARBA" id="ARBA00023186"/>
    </source>
</evidence>
<evidence type="ECO:0000256" key="2">
    <source>
        <dbReference type="ARBA" id="ARBA00022741"/>
    </source>
</evidence>
<evidence type="ECO:0000256" key="1">
    <source>
        <dbReference type="ARBA" id="ARBA00008020"/>
    </source>
</evidence>
<keyword evidence="3" id="KW-0067">ATP-binding</keyword>